<evidence type="ECO:0000313" key="7">
    <source>
        <dbReference type="Proteomes" id="UP000075886"/>
    </source>
</evidence>
<keyword evidence="2" id="KW-0732">Signal</keyword>
<dbReference type="InterPro" id="IPR032675">
    <property type="entry name" value="LRR_dom_sf"/>
</dbReference>
<evidence type="ECO:0000259" key="5">
    <source>
        <dbReference type="SMART" id="SM00082"/>
    </source>
</evidence>
<dbReference type="PANTHER" id="PTHR24364:SF18">
    <property type="entry name" value="LP06937P"/>
    <property type="match status" value="1"/>
</dbReference>
<dbReference type="SUPFAM" id="SSF52058">
    <property type="entry name" value="L domain-like"/>
    <property type="match status" value="1"/>
</dbReference>
<evidence type="ECO:0000256" key="2">
    <source>
        <dbReference type="ARBA" id="ARBA00022729"/>
    </source>
</evidence>
<keyword evidence="4" id="KW-1133">Transmembrane helix</keyword>
<dbReference type="AlphaFoldDB" id="A0A182R0Q2"/>
<dbReference type="GO" id="GO:0016020">
    <property type="term" value="C:membrane"/>
    <property type="evidence" value="ECO:0007669"/>
    <property type="project" value="TreeGrafter"/>
</dbReference>
<protein>
    <recommendedName>
        <fullName evidence="5">LRRCT domain-containing protein</fullName>
    </recommendedName>
</protein>
<keyword evidence="3" id="KW-0677">Repeat</keyword>
<reference evidence="7" key="1">
    <citation type="submission" date="2014-01" db="EMBL/GenBank/DDBJ databases">
        <title>The Genome Sequence of Anopheles farauti FAR1 (V2).</title>
        <authorList>
            <consortium name="The Broad Institute Genomics Platform"/>
            <person name="Neafsey D.E."/>
            <person name="Besansky N."/>
            <person name="Howell P."/>
            <person name="Walton C."/>
            <person name="Young S.K."/>
            <person name="Zeng Q."/>
            <person name="Gargeya S."/>
            <person name="Fitzgerald M."/>
            <person name="Haas B."/>
            <person name="Abouelleil A."/>
            <person name="Allen A.W."/>
            <person name="Alvarado L."/>
            <person name="Arachchi H.M."/>
            <person name="Berlin A.M."/>
            <person name="Chapman S.B."/>
            <person name="Gainer-Dewar J."/>
            <person name="Goldberg J."/>
            <person name="Griggs A."/>
            <person name="Gujja S."/>
            <person name="Hansen M."/>
            <person name="Howarth C."/>
            <person name="Imamovic A."/>
            <person name="Ireland A."/>
            <person name="Larimer J."/>
            <person name="McCowan C."/>
            <person name="Murphy C."/>
            <person name="Pearson M."/>
            <person name="Poon T.W."/>
            <person name="Priest M."/>
            <person name="Roberts A."/>
            <person name="Saif S."/>
            <person name="Shea T."/>
            <person name="Sisk P."/>
            <person name="Sykes S."/>
            <person name="Wortman J."/>
            <person name="Nusbaum C."/>
            <person name="Birren B."/>
        </authorList>
    </citation>
    <scope>NUCLEOTIDE SEQUENCE [LARGE SCALE GENOMIC DNA]</scope>
    <source>
        <strain evidence="7">FAR1</strain>
    </source>
</reference>
<dbReference type="EnsemblMetazoa" id="AFAF020678-RA">
    <property type="protein sequence ID" value="AFAF020678-PA"/>
    <property type="gene ID" value="AFAF020678"/>
</dbReference>
<proteinExistence type="predicted"/>
<dbReference type="InterPro" id="IPR052286">
    <property type="entry name" value="Wnt_signaling_inhibitor"/>
</dbReference>
<dbReference type="InterPro" id="IPR003591">
    <property type="entry name" value="Leu-rich_rpt_typical-subtyp"/>
</dbReference>
<dbReference type="Proteomes" id="UP000075886">
    <property type="component" value="Unassembled WGS sequence"/>
</dbReference>
<organism evidence="6 7">
    <name type="scientific">Anopheles farauti</name>
    <dbReference type="NCBI Taxonomy" id="69004"/>
    <lineage>
        <taxon>Eukaryota</taxon>
        <taxon>Metazoa</taxon>
        <taxon>Ecdysozoa</taxon>
        <taxon>Arthropoda</taxon>
        <taxon>Hexapoda</taxon>
        <taxon>Insecta</taxon>
        <taxon>Pterygota</taxon>
        <taxon>Neoptera</taxon>
        <taxon>Endopterygota</taxon>
        <taxon>Diptera</taxon>
        <taxon>Nematocera</taxon>
        <taxon>Culicoidea</taxon>
        <taxon>Culicidae</taxon>
        <taxon>Anophelinae</taxon>
        <taxon>Anopheles</taxon>
    </lineage>
</organism>
<dbReference type="SMART" id="SM00369">
    <property type="entry name" value="LRR_TYP"/>
    <property type="match status" value="4"/>
</dbReference>
<dbReference type="STRING" id="69004.A0A182R0Q2"/>
<dbReference type="EMBL" id="AXCN02000174">
    <property type="status" value="NOT_ANNOTATED_CDS"/>
    <property type="molecule type" value="Genomic_DNA"/>
</dbReference>
<dbReference type="EMBL" id="AXCN02000173">
    <property type="status" value="NOT_ANNOTATED_CDS"/>
    <property type="molecule type" value="Genomic_DNA"/>
</dbReference>
<evidence type="ECO:0000256" key="4">
    <source>
        <dbReference type="SAM" id="Phobius"/>
    </source>
</evidence>
<feature type="domain" description="LRRCT" evidence="5">
    <location>
        <begin position="392"/>
        <end position="441"/>
    </location>
</feature>
<dbReference type="GO" id="GO:0071944">
    <property type="term" value="C:cell periphery"/>
    <property type="evidence" value="ECO:0007669"/>
    <property type="project" value="UniProtKB-ARBA"/>
</dbReference>
<feature type="transmembrane region" description="Helical" evidence="4">
    <location>
        <begin position="459"/>
        <end position="480"/>
    </location>
</feature>
<reference evidence="6" key="2">
    <citation type="submission" date="2020-05" db="UniProtKB">
        <authorList>
            <consortium name="EnsemblMetazoa"/>
        </authorList>
    </citation>
    <scope>IDENTIFICATION</scope>
    <source>
        <strain evidence="6">FAR1</strain>
    </source>
</reference>
<dbReference type="VEuPathDB" id="VectorBase:AFAF020678"/>
<keyword evidence="4" id="KW-0812">Transmembrane</keyword>
<evidence type="ECO:0000256" key="1">
    <source>
        <dbReference type="ARBA" id="ARBA00022614"/>
    </source>
</evidence>
<evidence type="ECO:0000313" key="6">
    <source>
        <dbReference type="EnsemblMetazoa" id="AFAF020678-PA"/>
    </source>
</evidence>
<keyword evidence="7" id="KW-1185">Reference proteome</keyword>
<keyword evidence="1" id="KW-0433">Leucine-rich repeat</keyword>
<dbReference type="Pfam" id="PF13855">
    <property type="entry name" value="LRR_8"/>
    <property type="match status" value="1"/>
</dbReference>
<dbReference type="InterPro" id="IPR001611">
    <property type="entry name" value="Leu-rich_rpt"/>
</dbReference>
<name>A0A182R0Q2_9DIPT</name>
<dbReference type="InterPro" id="IPR000483">
    <property type="entry name" value="Cys-rich_flank_reg_C"/>
</dbReference>
<dbReference type="EMBL" id="AXCN02000172">
    <property type="status" value="NOT_ANNOTATED_CDS"/>
    <property type="molecule type" value="Genomic_DNA"/>
</dbReference>
<keyword evidence="4" id="KW-0472">Membrane</keyword>
<evidence type="ECO:0000256" key="3">
    <source>
        <dbReference type="ARBA" id="ARBA00022737"/>
    </source>
</evidence>
<accession>A0A182R0Q2</accession>
<dbReference type="SMART" id="SM00082">
    <property type="entry name" value="LRRCT"/>
    <property type="match status" value="1"/>
</dbReference>
<sequence>MANIVEEYGVAAGICEVVMASLHGLMCTTPIPSSWCPVERLHGTLAQCEEIYGVPFVKGLYECAKNASPSQRLFNLSPFALLNTVRNKPGRRSCETEVSSRFPIRARETTQTTQMTELRRIRAVLVPLVLALLVTLTGADDCGRDFHGKCSCGYQMYNYRTQYVVNCTNTGFRDTAMLERLPLQTEVVIFNGNYVNELPWNVFGALNDLVNLTIVDMSNNHIREIRGKTYHHVANVRRLILNHNNLSISRYDDEEYNHHHPRVFSNFINLQELHLTNAFADNTSAELSADLHDIFVNSNLTKLVKLHLEQNEIVQFSDKRVFCDLPSLLDLHLGDNLLTELNFNLSCMPRLRFLDLERNRFEQVRPRDLALLDAVQAQTNRPSPLTVDFTYNPFVCDCGLYPLIEWLDRTNVTVRNRDVLVCQRNRQVHEPLRTLNVGRCRKQLTSGGGVNPTGHTTTLVFVLVCLSCVLLALVAGLVYVSKDKLRGLLTPVVDSVSKKVHYTTIKDEDAPEQYV</sequence>
<dbReference type="Gene3D" id="3.80.10.10">
    <property type="entry name" value="Ribonuclease Inhibitor"/>
    <property type="match status" value="1"/>
</dbReference>
<dbReference type="PANTHER" id="PTHR24364">
    <property type="entry name" value="LP06937P"/>
    <property type="match status" value="1"/>
</dbReference>